<dbReference type="EMBL" id="GL983359">
    <property type="protein sequence ID" value="EGR33732.1"/>
    <property type="molecule type" value="Genomic_DNA"/>
</dbReference>
<dbReference type="EC" id="1.2.7.1" evidence="2"/>
<keyword evidence="1" id="KW-0175">Coiled coil</keyword>
<dbReference type="GeneID" id="14909918"/>
<dbReference type="GO" id="GO:0019164">
    <property type="term" value="F:pyruvate synthase activity"/>
    <property type="evidence" value="ECO:0007669"/>
    <property type="project" value="UniProtKB-EC"/>
</dbReference>
<organism evidence="2 3">
    <name type="scientific">Ichthyophthirius multifiliis</name>
    <name type="common">White spot disease agent</name>
    <name type="synonym">Ich</name>
    <dbReference type="NCBI Taxonomy" id="5932"/>
    <lineage>
        <taxon>Eukaryota</taxon>
        <taxon>Sar</taxon>
        <taxon>Alveolata</taxon>
        <taxon>Ciliophora</taxon>
        <taxon>Intramacronucleata</taxon>
        <taxon>Oligohymenophorea</taxon>
        <taxon>Hymenostomatida</taxon>
        <taxon>Ophryoglenina</taxon>
        <taxon>Ichthyophthirius</taxon>
    </lineage>
</organism>
<accession>G0QM23</accession>
<dbReference type="RefSeq" id="XP_004037718.1">
    <property type="nucleotide sequence ID" value="XM_004037670.1"/>
</dbReference>
<keyword evidence="2" id="KW-0560">Oxidoreductase</keyword>
<proteinExistence type="predicted"/>
<dbReference type="SUPFAM" id="SSF47954">
    <property type="entry name" value="Cyclin-like"/>
    <property type="match status" value="1"/>
</dbReference>
<protein>
    <submittedName>
        <fullName evidence="2">N-terminal domain protein</fullName>
        <ecNumber evidence="2">1.2.7.1</ecNumber>
        <ecNumber evidence="2">3.6.3.14</ecNumber>
    </submittedName>
</protein>
<keyword evidence="3" id="KW-1185">Reference proteome</keyword>
<dbReference type="Pfam" id="PF08613">
    <property type="entry name" value="Cyclin"/>
    <property type="match status" value="1"/>
</dbReference>
<name>G0QM23_ICHMU</name>
<gene>
    <name evidence="2" type="ORF">IMG5_041940</name>
</gene>
<sequence length="329" mass="39005">MYLSYEGGKLTSTIINLDIEELSYCLSCILLNYIEQDLNITFKNESRLEFEKSRNEIENILKESYLHIKQSQINNLNLNNLIEAQKQQKEIYETINQGELEENICTSENQENTSFQKEDIDDNNIYSTNLKFSTISRYSIVIPNNQQQNRLLFDKTYTENNPDNVLLVKPQQQTIQNYCKNIIISCKMEREIPIITLIYIERLLLNSGFSLNNLNWRKITITAMILASKIWDDESFENNNFSKAFPYFSVQQLNEMERVFVNFIDYSLYIKGQEYAKFYFILRGFAKKNKKSFHMRPLDIQTILNLQNNSNKAEYRLREIYNNALNKSF</sequence>
<dbReference type="GO" id="GO:0016787">
    <property type="term" value="F:hydrolase activity"/>
    <property type="evidence" value="ECO:0007669"/>
    <property type="project" value="UniProtKB-KW"/>
</dbReference>
<dbReference type="EC" id="3.6.3.14" evidence="2"/>
<keyword evidence="2" id="KW-0378">Hydrolase</keyword>
<dbReference type="OrthoDB" id="337735at2759"/>
<dbReference type="PANTHER" id="PTHR14248">
    <property type="entry name" value="CYCLIN Y, ISOFORM A"/>
    <property type="match status" value="1"/>
</dbReference>
<dbReference type="Gene3D" id="1.10.472.10">
    <property type="entry name" value="Cyclin-like"/>
    <property type="match status" value="1"/>
</dbReference>
<dbReference type="GO" id="GO:0019901">
    <property type="term" value="F:protein kinase binding"/>
    <property type="evidence" value="ECO:0007669"/>
    <property type="project" value="InterPro"/>
</dbReference>
<evidence type="ECO:0000313" key="3">
    <source>
        <dbReference type="Proteomes" id="UP000008983"/>
    </source>
</evidence>
<dbReference type="AlphaFoldDB" id="G0QM23"/>
<dbReference type="CDD" id="cd20540">
    <property type="entry name" value="CYCLIN_CCNY_like"/>
    <property type="match status" value="1"/>
</dbReference>
<dbReference type="eggNOG" id="KOG1675">
    <property type="taxonomic scope" value="Eukaryota"/>
</dbReference>
<dbReference type="InterPro" id="IPR036915">
    <property type="entry name" value="Cyclin-like_sf"/>
</dbReference>
<dbReference type="InterPro" id="IPR013922">
    <property type="entry name" value="Cyclin_PHO80-like"/>
</dbReference>
<dbReference type="Proteomes" id="UP000008983">
    <property type="component" value="Unassembled WGS sequence"/>
</dbReference>
<dbReference type="InParanoid" id="G0QM23"/>
<reference evidence="2 3" key="1">
    <citation type="submission" date="2011-07" db="EMBL/GenBank/DDBJ databases">
        <authorList>
            <person name="Coyne R."/>
            <person name="Brami D."/>
            <person name="Johnson J."/>
            <person name="Hostetler J."/>
            <person name="Hannick L."/>
            <person name="Clark T."/>
            <person name="Cassidy-Hanley D."/>
            <person name="Inman J."/>
        </authorList>
    </citation>
    <scope>NUCLEOTIDE SEQUENCE [LARGE SCALE GENOMIC DNA]</scope>
    <source>
        <strain evidence="2 3">G5</strain>
    </source>
</reference>
<feature type="coiled-coil region" evidence="1">
    <location>
        <begin position="43"/>
        <end position="88"/>
    </location>
</feature>
<evidence type="ECO:0000256" key="1">
    <source>
        <dbReference type="SAM" id="Coils"/>
    </source>
</evidence>
<evidence type="ECO:0000313" key="2">
    <source>
        <dbReference type="EMBL" id="EGR33732.1"/>
    </source>
</evidence>